<feature type="non-terminal residue" evidence="1">
    <location>
        <position position="1"/>
    </location>
</feature>
<reference evidence="1 2" key="1">
    <citation type="journal article" date="2019" name="Sci. Rep.">
        <title>A high-quality genome of Eragrostis curvula grass provides insights into Poaceae evolution and supports new strategies to enhance forage quality.</title>
        <authorList>
            <person name="Carballo J."/>
            <person name="Santos B.A.C.M."/>
            <person name="Zappacosta D."/>
            <person name="Garbus I."/>
            <person name="Selva J.P."/>
            <person name="Gallo C.A."/>
            <person name="Diaz A."/>
            <person name="Albertini E."/>
            <person name="Caccamo M."/>
            <person name="Echenique V."/>
        </authorList>
    </citation>
    <scope>NUCLEOTIDE SEQUENCE [LARGE SCALE GENOMIC DNA]</scope>
    <source>
        <strain evidence="2">cv. Victoria</strain>
        <tissue evidence="1">Leaf</tissue>
    </source>
</reference>
<keyword evidence="2" id="KW-1185">Reference proteome</keyword>
<name>A0A5J9WDT7_9POAL</name>
<gene>
    <name evidence="1" type="ORF">EJB05_05603</name>
</gene>
<evidence type="ECO:0000313" key="2">
    <source>
        <dbReference type="Proteomes" id="UP000324897"/>
    </source>
</evidence>
<dbReference type="Gramene" id="TVU46085">
    <property type="protein sequence ID" value="TVU46085"/>
    <property type="gene ID" value="EJB05_05603"/>
</dbReference>
<protein>
    <submittedName>
        <fullName evidence="1">Uncharacterized protein</fullName>
    </submittedName>
</protein>
<dbReference type="EMBL" id="RWGY01000004">
    <property type="protein sequence ID" value="TVU46085.1"/>
    <property type="molecule type" value="Genomic_DNA"/>
</dbReference>
<dbReference type="Proteomes" id="UP000324897">
    <property type="component" value="Chromosome 5"/>
</dbReference>
<proteinExistence type="predicted"/>
<organism evidence="1 2">
    <name type="scientific">Eragrostis curvula</name>
    <name type="common">weeping love grass</name>
    <dbReference type="NCBI Taxonomy" id="38414"/>
    <lineage>
        <taxon>Eukaryota</taxon>
        <taxon>Viridiplantae</taxon>
        <taxon>Streptophyta</taxon>
        <taxon>Embryophyta</taxon>
        <taxon>Tracheophyta</taxon>
        <taxon>Spermatophyta</taxon>
        <taxon>Magnoliopsida</taxon>
        <taxon>Liliopsida</taxon>
        <taxon>Poales</taxon>
        <taxon>Poaceae</taxon>
        <taxon>PACMAD clade</taxon>
        <taxon>Chloridoideae</taxon>
        <taxon>Eragrostideae</taxon>
        <taxon>Eragrostidinae</taxon>
        <taxon>Eragrostis</taxon>
    </lineage>
</organism>
<comment type="caution">
    <text evidence="1">The sequence shown here is derived from an EMBL/GenBank/DDBJ whole genome shotgun (WGS) entry which is preliminary data.</text>
</comment>
<accession>A0A5J9WDT7</accession>
<sequence>MPGVQEAPSWCLRPPYAQKTALPLPCPYLMSSHHNRYLLAQNQGWRKGTQQATAHCIDQDDTRRPACNRPS</sequence>
<evidence type="ECO:0000313" key="1">
    <source>
        <dbReference type="EMBL" id="TVU46085.1"/>
    </source>
</evidence>
<dbReference type="AlphaFoldDB" id="A0A5J9WDT7"/>